<dbReference type="InterPro" id="IPR001387">
    <property type="entry name" value="Cro/C1-type_HTH"/>
</dbReference>
<dbReference type="SMART" id="SM00530">
    <property type="entry name" value="HTH_XRE"/>
    <property type="match status" value="1"/>
</dbReference>
<dbReference type="eggNOG" id="COG0662">
    <property type="taxonomic scope" value="Bacteria"/>
</dbReference>
<dbReference type="KEGG" id="rhi:NGR_c32970"/>
<dbReference type="SUPFAM" id="SSF47413">
    <property type="entry name" value="lambda repressor-like DNA-binding domains"/>
    <property type="match status" value="1"/>
</dbReference>
<dbReference type="PANTHER" id="PTHR46797">
    <property type="entry name" value="HTH-TYPE TRANSCRIPTIONAL REGULATOR"/>
    <property type="match status" value="1"/>
</dbReference>
<dbReference type="InterPro" id="IPR050807">
    <property type="entry name" value="TransReg_Diox_bact_type"/>
</dbReference>
<keyword evidence="4" id="KW-1185">Reference proteome</keyword>
<dbReference type="Proteomes" id="UP000001054">
    <property type="component" value="Chromosome"/>
</dbReference>
<dbReference type="OrthoDB" id="9814751at2"/>
<organism evidence="3 4">
    <name type="scientific">Sinorhizobium fredii (strain NBRC 101917 / NGR234)</name>
    <dbReference type="NCBI Taxonomy" id="394"/>
    <lineage>
        <taxon>Bacteria</taxon>
        <taxon>Pseudomonadati</taxon>
        <taxon>Pseudomonadota</taxon>
        <taxon>Alphaproteobacteria</taxon>
        <taxon>Hyphomicrobiales</taxon>
        <taxon>Rhizobiaceae</taxon>
        <taxon>Sinorhizobium/Ensifer group</taxon>
        <taxon>Sinorhizobium</taxon>
    </lineage>
</organism>
<dbReference type="CDD" id="cd02209">
    <property type="entry name" value="cupin_XRE_C"/>
    <property type="match status" value="1"/>
</dbReference>
<dbReference type="PANTHER" id="PTHR46797:SF11">
    <property type="entry name" value="HTH-TYPE TRANSCRIPTIONAL REGULATOR PUUR"/>
    <property type="match status" value="1"/>
</dbReference>
<dbReference type="GO" id="GO:0003677">
    <property type="term" value="F:DNA binding"/>
    <property type="evidence" value="ECO:0007669"/>
    <property type="project" value="UniProtKB-KW"/>
</dbReference>
<evidence type="ECO:0000259" key="2">
    <source>
        <dbReference type="PROSITE" id="PS50943"/>
    </source>
</evidence>
<name>C3MAN4_SINFN</name>
<dbReference type="HOGENOM" id="CLU_085376_1_4_5"/>
<dbReference type="GO" id="GO:0005829">
    <property type="term" value="C:cytosol"/>
    <property type="evidence" value="ECO:0007669"/>
    <property type="project" value="TreeGrafter"/>
</dbReference>
<sequence>MISDAEQVLFFVCLSHCISWIEFDTVSIFRTTSTPVTAMSVDIGNRLRHVRLMHNLSQRELAKRAGVTNSTISLIESNASNPSVGALKRILDGIPIGLAEFFSFEPERPRKAFYAAEELVEIGKGPISYRQIGDNLFGRSLQILKECYQPGADTGKVLLVHEGEEGGIVLSGRLEVTVDDERRILGPGDAYYFESRRPHRFRCVGPVPCEVISACTPPTF</sequence>
<protein>
    <submittedName>
        <fullName evidence="3">Transcriptional regulator, XRE family with cupin sensor</fullName>
    </submittedName>
</protein>
<dbReference type="AlphaFoldDB" id="C3MAN4"/>
<feature type="domain" description="HTH cro/C1-type" evidence="2">
    <location>
        <begin position="47"/>
        <end position="101"/>
    </location>
</feature>
<dbReference type="PROSITE" id="PS50943">
    <property type="entry name" value="HTH_CROC1"/>
    <property type="match status" value="1"/>
</dbReference>
<evidence type="ECO:0000313" key="3">
    <source>
        <dbReference type="EMBL" id="ACP27027.1"/>
    </source>
</evidence>
<accession>C3MAN4</accession>
<reference evidence="3 4" key="1">
    <citation type="journal article" date="2009" name="Appl. Environ. Microbiol.">
        <title>Rhizobium sp. strain NGR234 possesses a remarkable number of secretion systems.</title>
        <authorList>
            <person name="Schmeisser C."/>
            <person name="Liesegang H."/>
            <person name="Krysciak D."/>
            <person name="Bakkou N."/>
            <person name="Le Quere A."/>
            <person name="Wollherr A."/>
            <person name="Heinemeyer I."/>
            <person name="Morgenstern B."/>
            <person name="Pommerening-Roeser A."/>
            <person name="Flores M."/>
            <person name="Palacios R."/>
            <person name="Brenner S."/>
            <person name="Gottschalk G."/>
            <person name="Schmitz R.A."/>
            <person name="Broughton W.J."/>
            <person name="Perret X."/>
            <person name="Strittmatter A.W."/>
            <person name="Streit W.R."/>
        </authorList>
    </citation>
    <scope>NUCLEOTIDE SEQUENCE [LARGE SCALE GENOMIC DNA]</scope>
    <source>
        <strain evidence="4">NBRC 101917 / NGR234</strain>
    </source>
</reference>
<gene>
    <name evidence="3" type="ordered locus">NGR_c32970</name>
</gene>
<dbReference type="Gene3D" id="1.10.260.40">
    <property type="entry name" value="lambda repressor-like DNA-binding domains"/>
    <property type="match status" value="1"/>
</dbReference>
<dbReference type="eggNOG" id="COG1396">
    <property type="taxonomic scope" value="Bacteria"/>
</dbReference>
<dbReference type="InterPro" id="IPR011051">
    <property type="entry name" value="RmlC_Cupin_sf"/>
</dbReference>
<proteinExistence type="predicted"/>
<dbReference type="InterPro" id="IPR013096">
    <property type="entry name" value="Cupin_2"/>
</dbReference>
<dbReference type="Gene3D" id="2.60.120.10">
    <property type="entry name" value="Jelly Rolls"/>
    <property type="match status" value="1"/>
</dbReference>
<dbReference type="PATRIC" id="fig|394.7.peg.6139"/>
<dbReference type="GO" id="GO:0003700">
    <property type="term" value="F:DNA-binding transcription factor activity"/>
    <property type="evidence" value="ECO:0007669"/>
    <property type="project" value="TreeGrafter"/>
</dbReference>
<dbReference type="Pfam" id="PF01381">
    <property type="entry name" value="HTH_3"/>
    <property type="match status" value="1"/>
</dbReference>
<dbReference type="EMBL" id="CP001389">
    <property type="protein sequence ID" value="ACP27027.1"/>
    <property type="molecule type" value="Genomic_DNA"/>
</dbReference>
<dbReference type="InterPro" id="IPR014710">
    <property type="entry name" value="RmlC-like_jellyroll"/>
</dbReference>
<keyword evidence="1" id="KW-0238">DNA-binding</keyword>
<dbReference type="SUPFAM" id="SSF51182">
    <property type="entry name" value="RmlC-like cupins"/>
    <property type="match status" value="1"/>
</dbReference>
<evidence type="ECO:0000256" key="1">
    <source>
        <dbReference type="ARBA" id="ARBA00023125"/>
    </source>
</evidence>
<dbReference type="InterPro" id="IPR010982">
    <property type="entry name" value="Lambda_DNA-bd_dom_sf"/>
</dbReference>
<dbReference type="CDD" id="cd00093">
    <property type="entry name" value="HTH_XRE"/>
    <property type="match status" value="1"/>
</dbReference>
<dbReference type="Pfam" id="PF07883">
    <property type="entry name" value="Cupin_2"/>
    <property type="match status" value="1"/>
</dbReference>
<evidence type="ECO:0000313" key="4">
    <source>
        <dbReference type="Proteomes" id="UP000001054"/>
    </source>
</evidence>
<dbReference type="STRING" id="394.NGR_c32970"/>